<evidence type="ECO:0000313" key="2">
    <source>
        <dbReference type="EMBL" id="GAA4062650.1"/>
    </source>
</evidence>
<keyword evidence="3" id="KW-1185">Reference proteome</keyword>
<dbReference type="InterPro" id="IPR036249">
    <property type="entry name" value="Thioredoxin-like_sf"/>
</dbReference>
<dbReference type="Gene3D" id="3.40.30.10">
    <property type="entry name" value="Glutaredoxin"/>
    <property type="match status" value="1"/>
</dbReference>
<reference evidence="3" key="1">
    <citation type="journal article" date="2019" name="Int. J. Syst. Evol. Microbiol.">
        <title>The Global Catalogue of Microorganisms (GCM) 10K type strain sequencing project: providing services to taxonomists for standard genome sequencing and annotation.</title>
        <authorList>
            <consortium name="The Broad Institute Genomics Platform"/>
            <consortium name="The Broad Institute Genome Sequencing Center for Infectious Disease"/>
            <person name="Wu L."/>
            <person name="Ma J."/>
        </authorList>
    </citation>
    <scope>NUCLEOTIDE SEQUENCE [LARGE SCALE GENOMIC DNA]</scope>
    <source>
        <strain evidence="3">JCM 17250</strain>
    </source>
</reference>
<dbReference type="Proteomes" id="UP001501734">
    <property type="component" value="Unassembled WGS sequence"/>
</dbReference>
<evidence type="ECO:0000313" key="3">
    <source>
        <dbReference type="Proteomes" id="UP001501734"/>
    </source>
</evidence>
<organism evidence="2 3">
    <name type="scientific">Amphibacillus indicireducens</name>
    <dbReference type="NCBI Taxonomy" id="1076330"/>
    <lineage>
        <taxon>Bacteria</taxon>
        <taxon>Bacillati</taxon>
        <taxon>Bacillota</taxon>
        <taxon>Bacilli</taxon>
        <taxon>Bacillales</taxon>
        <taxon>Bacillaceae</taxon>
        <taxon>Amphibacillus</taxon>
    </lineage>
</organism>
<sequence>MKPFQELTSMDEIDSFITSNQLAFLFLSRPNCSVCVSLLPQIKTVMETYPSVKTAYINTEVIPEVAGRFSIFTVPVLILFFERKEYLREARIVPIAPFNEKINRIVQGVESEIND</sequence>
<protein>
    <submittedName>
        <fullName evidence="2">Thioredoxin family protein</fullName>
    </submittedName>
</protein>
<evidence type="ECO:0000259" key="1">
    <source>
        <dbReference type="Pfam" id="PF00085"/>
    </source>
</evidence>
<feature type="domain" description="Thioredoxin" evidence="1">
    <location>
        <begin position="14"/>
        <end position="84"/>
    </location>
</feature>
<gene>
    <name evidence="2" type="ORF">GCM10022410_06800</name>
</gene>
<comment type="caution">
    <text evidence="2">The sequence shown here is derived from an EMBL/GenBank/DDBJ whole genome shotgun (WGS) entry which is preliminary data.</text>
</comment>
<dbReference type="Pfam" id="PF00085">
    <property type="entry name" value="Thioredoxin"/>
    <property type="match status" value="1"/>
</dbReference>
<dbReference type="CDD" id="cd02947">
    <property type="entry name" value="TRX_family"/>
    <property type="match status" value="1"/>
</dbReference>
<dbReference type="RefSeq" id="WP_344910336.1">
    <property type="nucleotide sequence ID" value="NZ_BAABDL010000037.1"/>
</dbReference>
<proteinExistence type="predicted"/>
<dbReference type="SUPFAM" id="SSF52833">
    <property type="entry name" value="Thioredoxin-like"/>
    <property type="match status" value="1"/>
</dbReference>
<name>A0ABP7V9Z6_9BACI</name>
<dbReference type="EMBL" id="BAABDL010000037">
    <property type="protein sequence ID" value="GAA4062650.1"/>
    <property type="molecule type" value="Genomic_DNA"/>
</dbReference>
<dbReference type="InterPro" id="IPR013766">
    <property type="entry name" value="Thioredoxin_domain"/>
</dbReference>
<accession>A0ABP7V9Z6</accession>